<evidence type="ECO:0000259" key="1">
    <source>
        <dbReference type="Pfam" id="PF11716"/>
    </source>
</evidence>
<dbReference type="GO" id="GO:0046872">
    <property type="term" value="F:metal ion binding"/>
    <property type="evidence" value="ECO:0007669"/>
    <property type="project" value="InterPro"/>
</dbReference>
<sequence length="235" mass="25576">MVASEQTSRLLAELPSADRRLLDTLARLTDADVGRPSLLPGWTIGHVLTHLARNADALVNLCDWAQTGVRKPMYASLEAREADIAEGQARPLAEQVDDLVAAEARLWERFEDLPEVAWLTRVSWPSGVVRTADQIVVARLNEIEVHHVDLGVGYTFDDVPAELREALLTYVTARWPDDVPVVLRSSDSEWSSPARPAGARIVTGDSAALLSWVLGRDDGSTLSADGELPGVPAWG</sequence>
<dbReference type="InterPro" id="IPR034660">
    <property type="entry name" value="DinB/YfiT-like"/>
</dbReference>
<keyword evidence="3" id="KW-1185">Reference proteome</keyword>
<dbReference type="Gene3D" id="1.20.120.450">
    <property type="entry name" value="dinb family like domain"/>
    <property type="match status" value="1"/>
</dbReference>
<reference evidence="2 3" key="1">
    <citation type="submission" date="2019-03" db="EMBL/GenBank/DDBJ databases">
        <title>Genomic Encyclopedia of Type Strains, Phase III (KMG-III): the genomes of soil and plant-associated and newly described type strains.</title>
        <authorList>
            <person name="Whitman W."/>
        </authorList>
    </citation>
    <scope>NUCLEOTIDE SEQUENCE [LARGE SCALE GENOMIC DNA]</scope>
    <source>
        <strain evidence="2 3">VKM Ac-2575</strain>
    </source>
</reference>
<feature type="domain" description="Mycothiol-dependent maleylpyruvate isomerase metal-binding" evidence="1">
    <location>
        <begin position="16"/>
        <end position="150"/>
    </location>
</feature>
<gene>
    <name evidence="2" type="ORF">EV138_6556</name>
</gene>
<evidence type="ECO:0000313" key="3">
    <source>
        <dbReference type="Proteomes" id="UP000295151"/>
    </source>
</evidence>
<name>A0A4R7SYH4_9ACTN</name>
<dbReference type="OrthoDB" id="5118203at2"/>
<dbReference type="Proteomes" id="UP000295151">
    <property type="component" value="Unassembled WGS sequence"/>
</dbReference>
<protein>
    <submittedName>
        <fullName evidence="2">Maleylpyruvate isomerase</fullName>
    </submittedName>
</protein>
<comment type="caution">
    <text evidence="2">The sequence shown here is derived from an EMBL/GenBank/DDBJ whole genome shotgun (WGS) entry which is preliminary data.</text>
</comment>
<dbReference type="AlphaFoldDB" id="A0A4R7SYH4"/>
<keyword evidence="2" id="KW-0670">Pyruvate</keyword>
<dbReference type="RefSeq" id="WP_133983660.1">
    <property type="nucleotide sequence ID" value="NZ_SOCE01000002.1"/>
</dbReference>
<dbReference type="SUPFAM" id="SSF55718">
    <property type="entry name" value="SCP-like"/>
    <property type="match status" value="1"/>
</dbReference>
<dbReference type="EMBL" id="SOCE01000002">
    <property type="protein sequence ID" value="TDU84085.1"/>
    <property type="molecule type" value="Genomic_DNA"/>
</dbReference>
<dbReference type="GO" id="GO:0016853">
    <property type="term" value="F:isomerase activity"/>
    <property type="evidence" value="ECO:0007669"/>
    <property type="project" value="UniProtKB-KW"/>
</dbReference>
<proteinExistence type="predicted"/>
<organism evidence="2 3">
    <name type="scientific">Kribbella voronezhensis</name>
    <dbReference type="NCBI Taxonomy" id="2512212"/>
    <lineage>
        <taxon>Bacteria</taxon>
        <taxon>Bacillati</taxon>
        <taxon>Actinomycetota</taxon>
        <taxon>Actinomycetes</taxon>
        <taxon>Propionibacteriales</taxon>
        <taxon>Kribbellaceae</taxon>
        <taxon>Kribbella</taxon>
    </lineage>
</organism>
<dbReference type="NCBIfam" id="TIGR03083">
    <property type="entry name" value="maleylpyruvate isomerase family mycothiol-dependent enzyme"/>
    <property type="match status" value="1"/>
</dbReference>
<evidence type="ECO:0000313" key="2">
    <source>
        <dbReference type="EMBL" id="TDU84085.1"/>
    </source>
</evidence>
<keyword evidence="2" id="KW-0413">Isomerase</keyword>
<dbReference type="InterPro" id="IPR024344">
    <property type="entry name" value="MDMPI_metal-binding"/>
</dbReference>
<dbReference type="SUPFAM" id="SSF109854">
    <property type="entry name" value="DinB/YfiT-like putative metalloenzymes"/>
    <property type="match status" value="1"/>
</dbReference>
<accession>A0A4R7SYH4</accession>
<dbReference type="InterPro" id="IPR036527">
    <property type="entry name" value="SCP2_sterol-bd_dom_sf"/>
</dbReference>
<dbReference type="Gene3D" id="3.30.1050.20">
    <property type="match status" value="1"/>
</dbReference>
<dbReference type="Pfam" id="PF11716">
    <property type="entry name" value="MDMPI_N"/>
    <property type="match status" value="1"/>
</dbReference>
<dbReference type="InterPro" id="IPR017517">
    <property type="entry name" value="Maleyloyr_isom"/>
</dbReference>